<dbReference type="AlphaFoldDB" id="A0AAV4GJN3"/>
<name>A0AAV4GJN3_9GAST</name>
<dbReference type="Proteomes" id="UP000762676">
    <property type="component" value="Unassembled WGS sequence"/>
</dbReference>
<sequence>MVDSCPSIDNVDKSLKVDSLSDNTASMVASKLWSENKPSKVSSILELISNAPVTDYNTGIVFTNASIYECNKRMLVHNFTRQRTGTWLTHIGTKNNTMPVTGKNFQEKLDMTSYFYIPPKTHPETAGAMCYNNWTISCISRISKELGLPHVVCNTSVSEYYENRTKFVTMFWTEQRLGKISVQSAFQSIRFLPRKVAERLFLDLKC</sequence>
<accession>A0AAV4GJN3</accession>
<dbReference type="EMBL" id="BMAT01001420">
    <property type="protein sequence ID" value="GFR85173.1"/>
    <property type="molecule type" value="Genomic_DNA"/>
</dbReference>
<evidence type="ECO:0000313" key="1">
    <source>
        <dbReference type="EMBL" id="GFR85173.1"/>
    </source>
</evidence>
<protein>
    <submittedName>
        <fullName evidence="1">Uncharacterized protein</fullName>
    </submittedName>
</protein>
<comment type="caution">
    <text evidence="1">The sequence shown here is derived from an EMBL/GenBank/DDBJ whole genome shotgun (WGS) entry which is preliminary data.</text>
</comment>
<proteinExistence type="predicted"/>
<keyword evidence="2" id="KW-1185">Reference proteome</keyword>
<reference evidence="1 2" key="1">
    <citation type="journal article" date="2021" name="Elife">
        <title>Chloroplast acquisition without the gene transfer in kleptoplastic sea slugs, Plakobranchus ocellatus.</title>
        <authorList>
            <person name="Maeda T."/>
            <person name="Takahashi S."/>
            <person name="Yoshida T."/>
            <person name="Shimamura S."/>
            <person name="Takaki Y."/>
            <person name="Nagai Y."/>
            <person name="Toyoda A."/>
            <person name="Suzuki Y."/>
            <person name="Arimoto A."/>
            <person name="Ishii H."/>
            <person name="Satoh N."/>
            <person name="Nishiyama T."/>
            <person name="Hasebe M."/>
            <person name="Maruyama T."/>
            <person name="Minagawa J."/>
            <person name="Obokata J."/>
            <person name="Shigenobu S."/>
        </authorList>
    </citation>
    <scope>NUCLEOTIDE SEQUENCE [LARGE SCALE GENOMIC DNA]</scope>
</reference>
<evidence type="ECO:0000313" key="2">
    <source>
        <dbReference type="Proteomes" id="UP000762676"/>
    </source>
</evidence>
<organism evidence="1 2">
    <name type="scientific">Elysia marginata</name>
    <dbReference type="NCBI Taxonomy" id="1093978"/>
    <lineage>
        <taxon>Eukaryota</taxon>
        <taxon>Metazoa</taxon>
        <taxon>Spiralia</taxon>
        <taxon>Lophotrochozoa</taxon>
        <taxon>Mollusca</taxon>
        <taxon>Gastropoda</taxon>
        <taxon>Heterobranchia</taxon>
        <taxon>Euthyneura</taxon>
        <taxon>Panpulmonata</taxon>
        <taxon>Sacoglossa</taxon>
        <taxon>Placobranchoidea</taxon>
        <taxon>Plakobranchidae</taxon>
        <taxon>Elysia</taxon>
    </lineage>
</organism>
<gene>
    <name evidence="1" type="ORF">ElyMa_000689400</name>
</gene>